<evidence type="ECO:0000313" key="1">
    <source>
        <dbReference type="EMBL" id="KAJ4724925.1"/>
    </source>
</evidence>
<name>A0ACC1YMK3_MELAZ</name>
<proteinExistence type="predicted"/>
<dbReference type="EMBL" id="CM051395">
    <property type="protein sequence ID" value="KAJ4724925.1"/>
    <property type="molecule type" value="Genomic_DNA"/>
</dbReference>
<sequence>MASCSPTTSERDQGGSCMTTTILTLHPDIVETHILTRLDGQTLAAAACTSSQLHSLCTQENLWREICSSTWPSASDPRVQTIISDDHRSFFSDSFPVLDCRQKPPSKHTRDVIITKELISSVDIYYQNKAIFSKVAETETVTGWFQFPPFRIDLLDLKDRLPTPIQFVGETDVLFKHLEENLTLSWIIVEPDRRRAVNLSSRWPVSVEEDWLTHELHVKYAVVMAGDQRWGLFSGRGLVECEVMVILGGQEVGGEMYVKEVTMQMKDMEGKNLCGKDSLVILKEVMENGKGKRGRKGEEKEGYEEFLQKKRERKDKKERIENVLNNVCLATGFLLFVAFLSIKFFF</sequence>
<accession>A0ACC1YMK3</accession>
<gene>
    <name evidence="1" type="ORF">OWV82_003859</name>
</gene>
<keyword evidence="2" id="KW-1185">Reference proteome</keyword>
<protein>
    <submittedName>
        <fullName evidence="1">F-box family protein</fullName>
    </submittedName>
</protein>
<evidence type="ECO:0000313" key="2">
    <source>
        <dbReference type="Proteomes" id="UP001164539"/>
    </source>
</evidence>
<organism evidence="1 2">
    <name type="scientific">Melia azedarach</name>
    <name type="common">Chinaberry tree</name>
    <dbReference type="NCBI Taxonomy" id="155640"/>
    <lineage>
        <taxon>Eukaryota</taxon>
        <taxon>Viridiplantae</taxon>
        <taxon>Streptophyta</taxon>
        <taxon>Embryophyta</taxon>
        <taxon>Tracheophyta</taxon>
        <taxon>Spermatophyta</taxon>
        <taxon>Magnoliopsida</taxon>
        <taxon>eudicotyledons</taxon>
        <taxon>Gunneridae</taxon>
        <taxon>Pentapetalae</taxon>
        <taxon>rosids</taxon>
        <taxon>malvids</taxon>
        <taxon>Sapindales</taxon>
        <taxon>Meliaceae</taxon>
        <taxon>Melia</taxon>
    </lineage>
</organism>
<reference evidence="1 2" key="1">
    <citation type="journal article" date="2023" name="Science">
        <title>Complex scaffold remodeling in plant triterpene biosynthesis.</title>
        <authorList>
            <person name="De La Pena R."/>
            <person name="Hodgson H."/>
            <person name="Liu J.C."/>
            <person name="Stephenson M.J."/>
            <person name="Martin A.C."/>
            <person name="Owen C."/>
            <person name="Harkess A."/>
            <person name="Leebens-Mack J."/>
            <person name="Jimenez L.E."/>
            <person name="Osbourn A."/>
            <person name="Sattely E.S."/>
        </authorList>
    </citation>
    <scope>NUCLEOTIDE SEQUENCE [LARGE SCALE GENOMIC DNA]</scope>
    <source>
        <strain evidence="2">cv. JPN11</strain>
        <tissue evidence="1">Leaf</tissue>
    </source>
</reference>
<dbReference type="Proteomes" id="UP001164539">
    <property type="component" value="Chromosome 2"/>
</dbReference>
<comment type="caution">
    <text evidence="1">The sequence shown here is derived from an EMBL/GenBank/DDBJ whole genome shotgun (WGS) entry which is preliminary data.</text>
</comment>